<dbReference type="Proteomes" id="UP000009097">
    <property type="component" value="Unassembled WGS sequence"/>
</dbReference>
<dbReference type="GeneID" id="28959524"/>
<dbReference type="KEGG" id="fox:FOXG_18818"/>
<organism evidence="1 2">
    <name type="scientific">Fusarium oxysporum f. sp. lycopersici (strain 4287 / CBS 123668 / FGSC 9935 / NRRL 34936)</name>
    <name type="common">Fusarium vascular wilt of tomato</name>
    <dbReference type="NCBI Taxonomy" id="426428"/>
    <lineage>
        <taxon>Eukaryota</taxon>
        <taxon>Fungi</taxon>
        <taxon>Dikarya</taxon>
        <taxon>Ascomycota</taxon>
        <taxon>Pezizomycotina</taxon>
        <taxon>Sordariomycetes</taxon>
        <taxon>Hypocreomycetidae</taxon>
        <taxon>Hypocreales</taxon>
        <taxon>Nectriaceae</taxon>
        <taxon>Fusarium</taxon>
        <taxon>Fusarium oxysporum species complex</taxon>
    </lineage>
</organism>
<evidence type="ECO:0000313" key="2">
    <source>
        <dbReference type="Proteomes" id="UP000009097"/>
    </source>
</evidence>
<protein>
    <submittedName>
        <fullName evidence="1">Uncharacterized protein</fullName>
    </submittedName>
</protein>
<name>A0A0J9US00_FUSO4</name>
<reference evidence="1" key="2">
    <citation type="journal article" date="2010" name="Nature">
        <title>Comparative genomics reveals mobile pathogenicity chromosomes in Fusarium.</title>
        <authorList>
            <person name="Ma L.J."/>
            <person name="van der Does H.C."/>
            <person name="Borkovich K.A."/>
            <person name="Coleman J.J."/>
            <person name="Daboussi M.J."/>
            <person name="Di Pietro A."/>
            <person name="Dufresne M."/>
            <person name="Freitag M."/>
            <person name="Grabherr M."/>
            <person name="Henrissat B."/>
            <person name="Houterman P.M."/>
            <person name="Kang S."/>
            <person name="Shim W.B."/>
            <person name="Woloshuk C."/>
            <person name="Xie X."/>
            <person name="Xu J.R."/>
            <person name="Antoniw J."/>
            <person name="Baker S.E."/>
            <person name="Bluhm B.H."/>
            <person name="Breakspear A."/>
            <person name="Brown D.W."/>
            <person name="Butchko R.A."/>
            <person name="Chapman S."/>
            <person name="Coulson R."/>
            <person name="Coutinho P.M."/>
            <person name="Danchin E.G."/>
            <person name="Diener A."/>
            <person name="Gale L.R."/>
            <person name="Gardiner D.M."/>
            <person name="Goff S."/>
            <person name="Hammond-Kosack K.E."/>
            <person name="Hilburn K."/>
            <person name="Hua-Van A."/>
            <person name="Jonkers W."/>
            <person name="Kazan K."/>
            <person name="Kodira C.D."/>
            <person name="Koehrsen M."/>
            <person name="Kumar L."/>
            <person name="Lee Y.H."/>
            <person name="Li L."/>
            <person name="Manners J.M."/>
            <person name="Miranda-Saavedra D."/>
            <person name="Mukherjee M."/>
            <person name="Park G."/>
            <person name="Park J."/>
            <person name="Park S.Y."/>
            <person name="Proctor R.H."/>
            <person name="Regev A."/>
            <person name="Ruiz-Roldan M.C."/>
            <person name="Sain D."/>
            <person name="Sakthikumar S."/>
            <person name="Sykes S."/>
            <person name="Schwartz D.C."/>
            <person name="Turgeon B.G."/>
            <person name="Wapinski I."/>
            <person name="Yoder O."/>
            <person name="Young S."/>
            <person name="Zeng Q."/>
            <person name="Zhou S."/>
            <person name="Galagan J."/>
            <person name="Cuomo C.A."/>
            <person name="Kistler H.C."/>
            <person name="Rep M."/>
        </authorList>
    </citation>
    <scope>NUCLEOTIDE SEQUENCE [LARGE SCALE GENOMIC DNA]</scope>
    <source>
        <strain evidence="1">4287</strain>
    </source>
</reference>
<dbReference type="VEuPathDB" id="FungiDB:FOXG_18818"/>
<dbReference type="AlphaFoldDB" id="A0A0J9US00"/>
<proteinExistence type="predicted"/>
<gene>
    <name evidence="1" type="ORF">FOXG_18818</name>
</gene>
<dbReference type="EMBL" id="DS231699">
    <property type="protein sequence ID" value="KNB01031.1"/>
    <property type="molecule type" value="Genomic_DNA"/>
</dbReference>
<reference evidence="1" key="1">
    <citation type="submission" date="2007-04" db="EMBL/GenBank/DDBJ databases">
        <authorList>
            <consortium name="The Broad Institute Genome Sequencing Platform"/>
            <person name="Birren B."/>
            <person name="Lander E."/>
            <person name="Galagan J."/>
            <person name="Nusbaum C."/>
            <person name="Devon K."/>
            <person name="Ma L.-J."/>
            <person name="Jaffe D."/>
            <person name="Butler J."/>
            <person name="Alvarez P."/>
            <person name="Gnerre S."/>
            <person name="Grabherr M."/>
            <person name="Kleber M."/>
            <person name="Mauceli E."/>
            <person name="Brockman W."/>
            <person name="MacCallum I.A."/>
            <person name="Young S."/>
            <person name="LaButti K."/>
            <person name="DeCaprio D."/>
            <person name="Crawford M."/>
            <person name="Koehrsen M."/>
            <person name="Engels R."/>
            <person name="Montgomery P."/>
            <person name="Pearson M."/>
            <person name="Howarth C."/>
            <person name="Larson L."/>
            <person name="White J."/>
            <person name="O'Leary S."/>
            <person name="Kodira C."/>
            <person name="Zeng Q."/>
            <person name="Yandava C."/>
            <person name="Alvarado L."/>
            <person name="Kistler C."/>
            <person name="Shim W.-B."/>
            <person name="Kang S."/>
            <person name="Woloshuk C."/>
        </authorList>
    </citation>
    <scope>NUCLEOTIDE SEQUENCE</scope>
    <source>
        <strain evidence="1">4287</strain>
    </source>
</reference>
<dbReference type="RefSeq" id="XP_018239076.1">
    <property type="nucleotide sequence ID" value="XM_018398953.1"/>
</dbReference>
<accession>A0A0J9US00</accession>
<sequence length="44" mass="4670">MPERMFRIVTPNAQTSLAGLAGFLTATSGTRNSVRGSIVFGDEI</sequence>
<evidence type="ECO:0000313" key="1">
    <source>
        <dbReference type="EMBL" id="KNB01031.1"/>
    </source>
</evidence>